<feature type="domain" description="Hedgehog/Intein (Hint)" evidence="1">
    <location>
        <begin position="144"/>
        <end position="289"/>
    </location>
</feature>
<dbReference type="EMBL" id="CYUE01000006">
    <property type="protein sequence ID" value="CUK24915.1"/>
    <property type="molecule type" value="Genomic_DNA"/>
</dbReference>
<dbReference type="RefSeq" id="WP_058313936.1">
    <property type="nucleotide sequence ID" value="NZ_CYTO01000024.1"/>
</dbReference>
<reference evidence="3" key="1">
    <citation type="submission" date="2015-09" db="EMBL/GenBank/DDBJ databases">
        <authorList>
            <person name="Rodrigo-Torres Lidia"/>
            <person name="Arahal R.David."/>
        </authorList>
    </citation>
    <scope>NUCLEOTIDE SEQUENCE [LARGE SCALE GENOMIC DNA]</scope>
    <source>
        <strain evidence="3">CECT 5114</strain>
    </source>
</reference>
<dbReference type="STRING" id="1715691.TA5113_02351"/>
<accession>A0A0P1J3E4</accession>
<dbReference type="Gene3D" id="2.170.16.10">
    <property type="entry name" value="Hedgehog/Intein (Hint) domain"/>
    <property type="match status" value="1"/>
</dbReference>
<organism evidence="2 3">
    <name type="scientific">Cognatishimia activa</name>
    <dbReference type="NCBI Taxonomy" id="1715691"/>
    <lineage>
        <taxon>Bacteria</taxon>
        <taxon>Pseudomonadati</taxon>
        <taxon>Pseudomonadota</taxon>
        <taxon>Alphaproteobacteria</taxon>
        <taxon>Rhodobacterales</taxon>
        <taxon>Paracoccaceae</taxon>
        <taxon>Cognatishimia</taxon>
    </lineage>
</organism>
<dbReference type="AlphaFoldDB" id="A0A0P1J3E4"/>
<dbReference type="SUPFAM" id="SSF51294">
    <property type="entry name" value="Hedgehog/intein (Hint) domain"/>
    <property type="match status" value="1"/>
</dbReference>
<dbReference type="Pfam" id="PF13403">
    <property type="entry name" value="Hint_2"/>
    <property type="match status" value="1"/>
</dbReference>
<dbReference type="InterPro" id="IPR028992">
    <property type="entry name" value="Hedgehog/Intein_dom"/>
</dbReference>
<keyword evidence="3" id="KW-1185">Reference proteome</keyword>
<proteinExistence type="predicted"/>
<name>A0A0P1J3E4_9RHOB</name>
<protein>
    <recommendedName>
        <fullName evidence="1">Hedgehog/Intein (Hint) domain-containing protein</fullName>
    </recommendedName>
</protein>
<dbReference type="OrthoDB" id="7818989at2"/>
<dbReference type="Proteomes" id="UP000051184">
    <property type="component" value="Unassembled WGS sequence"/>
</dbReference>
<sequence>MAIVYVYSADDFEGGLPQEHGAAAYGSGPFELTLKEGAEPTAIEINDDDGVFDEVDNDQTIAGDVELNSETYTAGTSIHTAYDLVDTGSGHQVTSIHLGGNGYQQGAVHGLVSTEPLEPGETYSFNVERTSHRQDNQYDEFVACFAAGTAIATDTGLVAVQNLKPGDLVTTIEGTQQPVRLVLNRQLTADDLSANPKLRPIRISAGALGQGLPTNDLIVSPQHRQLVSGPLCERMFGESEVLVSARKLTQLPGIFVDDRADGVTYFHIVFDDHQVIFAEGAPTESFYFGEEAIKGMTAEARAELLALFPELDQATPSAPRSARKLLEDRAQRQLVQRLGKNDKSALVG</sequence>
<evidence type="ECO:0000259" key="1">
    <source>
        <dbReference type="Pfam" id="PF13403"/>
    </source>
</evidence>
<evidence type="ECO:0000313" key="3">
    <source>
        <dbReference type="Proteomes" id="UP000051184"/>
    </source>
</evidence>
<evidence type="ECO:0000313" key="2">
    <source>
        <dbReference type="EMBL" id="CUK24915.1"/>
    </source>
</evidence>
<dbReference type="InterPro" id="IPR036844">
    <property type="entry name" value="Hint_dom_sf"/>
</dbReference>
<gene>
    <name evidence="2" type="ORF">TA5114_00704</name>
</gene>